<dbReference type="Pfam" id="PF20126">
    <property type="entry name" value="TumE"/>
    <property type="match status" value="1"/>
</dbReference>
<organism evidence="1 2">
    <name type="scientific">Tahibacter aquaticus</name>
    <dbReference type="NCBI Taxonomy" id="520092"/>
    <lineage>
        <taxon>Bacteria</taxon>
        <taxon>Pseudomonadati</taxon>
        <taxon>Pseudomonadota</taxon>
        <taxon>Gammaproteobacteria</taxon>
        <taxon>Lysobacterales</taxon>
        <taxon>Rhodanobacteraceae</taxon>
        <taxon>Tahibacter</taxon>
    </lineage>
</organism>
<dbReference type="EMBL" id="SNZH01000003">
    <property type="protein sequence ID" value="TDR46773.1"/>
    <property type="molecule type" value="Genomic_DNA"/>
</dbReference>
<keyword evidence="2" id="KW-1185">Reference proteome</keyword>
<dbReference type="OrthoDB" id="7451512at2"/>
<reference evidence="1 2" key="1">
    <citation type="submission" date="2019-03" db="EMBL/GenBank/DDBJ databases">
        <title>Genomic Encyclopedia of Type Strains, Phase IV (KMG-IV): sequencing the most valuable type-strain genomes for metagenomic binning, comparative biology and taxonomic classification.</title>
        <authorList>
            <person name="Goeker M."/>
        </authorList>
    </citation>
    <scope>NUCLEOTIDE SEQUENCE [LARGE SCALE GENOMIC DNA]</scope>
    <source>
        <strain evidence="1 2">DSM 21667</strain>
    </source>
</reference>
<accession>A0A4R6Z513</accession>
<name>A0A4R6Z513_9GAMM</name>
<dbReference type="RefSeq" id="WP_133817901.1">
    <property type="nucleotide sequence ID" value="NZ_SNZH01000003.1"/>
</dbReference>
<sequence>MAVRVDWCDETPGRPQGISYGLVLNDELSERILGFDNSHQFDGASPGDPFDHEHRPGKTGQRFRYDFVSAPQLWDDFLDRVEQHCERAGVTFALEMKDDQDHFR</sequence>
<comment type="caution">
    <text evidence="1">The sequence shown here is derived from an EMBL/GenBank/DDBJ whole genome shotgun (WGS) entry which is preliminary data.</text>
</comment>
<protein>
    <submittedName>
        <fullName evidence="1">Uncharacterized protein</fullName>
    </submittedName>
</protein>
<dbReference type="AlphaFoldDB" id="A0A4R6Z513"/>
<proteinExistence type="predicted"/>
<dbReference type="Proteomes" id="UP000295293">
    <property type="component" value="Unassembled WGS sequence"/>
</dbReference>
<gene>
    <name evidence="1" type="ORF">DFR29_103309</name>
</gene>
<evidence type="ECO:0000313" key="2">
    <source>
        <dbReference type="Proteomes" id="UP000295293"/>
    </source>
</evidence>
<dbReference type="InterPro" id="IPR045397">
    <property type="entry name" value="TumE-like"/>
</dbReference>
<evidence type="ECO:0000313" key="1">
    <source>
        <dbReference type="EMBL" id="TDR46773.1"/>
    </source>
</evidence>